<dbReference type="RefSeq" id="WP_208850377.1">
    <property type="nucleotide sequence ID" value="NZ_JAGGDJ010000039.1"/>
</dbReference>
<comment type="caution">
    <text evidence="1">The sequence shown here is derived from an EMBL/GenBank/DDBJ whole genome shotgun (WGS) entry which is preliminary data.</text>
</comment>
<dbReference type="Proteomes" id="UP000670947">
    <property type="component" value="Unassembled WGS sequence"/>
</dbReference>
<dbReference type="SUPFAM" id="SSF52540">
    <property type="entry name" value="P-loop containing nucleoside triphosphate hydrolases"/>
    <property type="match status" value="1"/>
</dbReference>
<dbReference type="Gene3D" id="3.40.50.10850">
    <property type="entry name" value="Ntrc-like two-domain protein"/>
    <property type="match status" value="1"/>
</dbReference>
<accession>A0ABS3WHH9</accession>
<name>A0ABS3WHH9_9BACL</name>
<protein>
    <recommendedName>
        <fullName evidence="3">AAA domain-containing protein</fullName>
    </recommendedName>
</protein>
<sequence length="365" mass="38988">MSKRHLIVAVKEGEYVERFADYLRDSAFGESWQLTAFTNPAALRGFIRGGYAIDLLAAQPDMLGELGELPADLPVAALVEYLGQSRHGQEVLQFQPLPQLLQAFAALYAAGGNRLPKAVREGKEPSVVAVYSASGGTGKTTLAMQAAKQAGILGVPSFYLNLEQWNASWPADGGGGEDLAKLLYALQSDSGQAASAVAALRRRHPSLGLDMIAASDNPDERLSLGAEQAKRLIAAIAGTGEYGCIAVDLDCRLDALHAGVFEACDAVLWLMTPDAVSLRKNELALDYGERKFGDAFASQRPKFRFVQVGGSSREPAVYGGRNLRIDAVLPYVEEWASGGHLSGTGVMAPHYRGAVETLIRRLGIA</sequence>
<evidence type="ECO:0000313" key="2">
    <source>
        <dbReference type="Proteomes" id="UP000670947"/>
    </source>
</evidence>
<gene>
    <name evidence="1" type="ORF">I8J29_26510</name>
</gene>
<keyword evidence="2" id="KW-1185">Reference proteome</keyword>
<reference evidence="1 2" key="1">
    <citation type="submission" date="2021-03" db="EMBL/GenBank/DDBJ databases">
        <title>Paenibacillus artemisicola MWE-103 whole genome sequence.</title>
        <authorList>
            <person name="Ham Y.J."/>
        </authorList>
    </citation>
    <scope>NUCLEOTIDE SEQUENCE [LARGE SCALE GENOMIC DNA]</scope>
    <source>
        <strain evidence="1 2">MWE-103</strain>
    </source>
</reference>
<organism evidence="1 2">
    <name type="scientific">Paenibacillus artemisiicola</name>
    <dbReference type="NCBI Taxonomy" id="1172618"/>
    <lineage>
        <taxon>Bacteria</taxon>
        <taxon>Bacillati</taxon>
        <taxon>Bacillota</taxon>
        <taxon>Bacilli</taxon>
        <taxon>Bacillales</taxon>
        <taxon>Paenibacillaceae</taxon>
        <taxon>Paenibacillus</taxon>
    </lineage>
</organism>
<dbReference type="InterPro" id="IPR027417">
    <property type="entry name" value="P-loop_NTPase"/>
</dbReference>
<dbReference type="EMBL" id="JAGGDJ010000039">
    <property type="protein sequence ID" value="MBO7747747.1"/>
    <property type="molecule type" value="Genomic_DNA"/>
</dbReference>
<dbReference type="Gene3D" id="3.40.50.300">
    <property type="entry name" value="P-loop containing nucleotide triphosphate hydrolases"/>
    <property type="match status" value="1"/>
</dbReference>
<evidence type="ECO:0000313" key="1">
    <source>
        <dbReference type="EMBL" id="MBO7747747.1"/>
    </source>
</evidence>
<proteinExistence type="predicted"/>
<evidence type="ECO:0008006" key="3">
    <source>
        <dbReference type="Google" id="ProtNLM"/>
    </source>
</evidence>